<dbReference type="Pfam" id="PF21202">
    <property type="entry name" value="SLX1_C"/>
    <property type="match status" value="1"/>
</dbReference>
<dbReference type="InterPro" id="IPR013083">
    <property type="entry name" value="Znf_RING/FYVE/PHD"/>
</dbReference>
<dbReference type="PANTHER" id="PTHR20208:SF10">
    <property type="entry name" value="STRUCTURE-SPECIFIC ENDONUCLEASE SUBUNIT SLX1"/>
    <property type="match status" value="1"/>
</dbReference>
<dbReference type="EC" id="3.1.-.-" evidence="11"/>
<keyword evidence="1 11" id="KW-0540">Nuclease</keyword>
<dbReference type="FunFam" id="3.40.1440.10:FF:000008">
    <property type="entry name" value="Structure-specific endonuclease subunit SLX1 homolog"/>
    <property type="match status" value="1"/>
</dbReference>
<evidence type="ECO:0000313" key="13">
    <source>
        <dbReference type="EMBL" id="GFR79229.1"/>
    </source>
</evidence>
<feature type="zinc finger region" description="SLX1-type" evidence="11">
    <location>
        <begin position="216"/>
        <end position="268"/>
    </location>
</feature>
<keyword evidence="4 11" id="KW-0227">DNA damage</keyword>
<evidence type="ECO:0000259" key="12">
    <source>
        <dbReference type="PROSITE" id="PS50164"/>
    </source>
</evidence>
<evidence type="ECO:0000256" key="9">
    <source>
        <dbReference type="ARBA" id="ARBA00023204"/>
    </source>
</evidence>
<comment type="similarity">
    <text evidence="11">Belongs to the SLX1 family.</text>
</comment>
<dbReference type="GO" id="GO:0000724">
    <property type="term" value="P:double-strand break repair via homologous recombination"/>
    <property type="evidence" value="ECO:0007669"/>
    <property type="project" value="TreeGrafter"/>
</dbReference>
<protein>
    <recommendedName>
        <fullName evidence="11">Structure-specific endonuclease subunit SLX1 homolog</fullName>
        <ecNumber evidence="11">3.1.-.-</ecNumber>
    </recommendedName>
</protein>
<reference evidence="13 14" key="1">
    <citation type="journal article" date="2021" name="Elife">
        <title>Chloroplast acquisition without the gene transfer in kleptoplastic sea slugs, Plakobranchus ocellatus.</title>
        <authorList>
            <person name="Maeda T."/>
            <person name="Takahashi S."/>
            <person name="Yoshida T."/>
            <person name="Shimamura S."/>
            <person name="Takaki Y."/>
            <person name="Nagai Y."/>
            <person name="Toyoda A."/>
            <person name="Suzuki Y."/>
            <person name="Arimoto A."/>
            <person name="Ishii H."/>
            <person name="Satoh N."/>
            <person name="Nishiyama T."/>
            <person name="Hasebe M."/>
            <person name="Maruyama T."/>
            <person name="Minagawa J."/>
            <person name="Obokata J."/>
            <person name="Shigenobu S."/>
        </authorList>
    </citation>
    <scope>NUCLEOTIDE SEQUENCE [LARGE SCALE GENOMIC DNA]</scope>
</reference>
<dbReference type="CDD" id="cd10455">
    <property type="entry name" value="GIY-YIG_SLX1"/>
    <property type="match status" value="1"/>
</dbReference>
<dbReference type="GO" id="GO:0017108">
    <property type="term" value="F:5'-flap endonuclease activity"/>
    <property type="evidence" value="ECO:0007669"/>
    <property type="project" value="InterPro"/>
</dbReference>
<name>A0AAV4G154_9GAST</name>
<keyword evidence="10 11" id="KW-0539">Nucleus</keyword>
<comment type="caution">
    <text evidence="13">The sequence shown here is derived from an EMBL/GenBank/DDBJ whole genome shotgun (WGS) entry which is preliminary data.</text>
</comment>
<keyword evidence="6 11" id="KW-0378">Hydrolase</keyword>
<gene>
    <name evidence="13" type="ORF">ElyMa_005868400</name>
</gene>
<evidence type="ECO:0000256" key="7">
    <source>
        <dbReference type="ARBA" id="ARBA00022833"/>
    </source>
</evidence>
<dbReference type="PANTHER" id="PTHR20208">
    <property type="entry name" value="STRUCTURE-SPECIFIC ENDONUCLEASE SUBUNIT SLX1"/>
    <property type="match status" value="1"/>
</dbReference>
<keyword evidence="7 11" id="KW-0862">Zinc</keyword>
<dbReference type="Proteomes" id="UP000762676">
    <property type="component" value="Unassembled WGS sequence"/>
</dbReference>
<dbReference type="PROSITE" id="PS50164">
    <property type="entry name" value="GIY_YIG"/>
    <property type="match status" value="1"/>
</dbReference>
<keyword evidence="2 11" id="KW-0479">Metal-binding</keyword>
<dbReference type="InterPro" id="IPR048749">
    <property type="entry name" value="SLX1_C"/>
</dbReference>
<dbReference type="AlphaFoldDB" id="A0AAV4G154"/>
<keyword evidence="5 11" id="KW-0863">Zinc-finger</keyword>
<evidence type="ECO:0000256" key="2">
    <source>
        <dbReference type="ARBA" id="ARBA00022723"/>
    </source>
</evidence>
<organism evidence="13 14">
    <name type="scientific">Elysia marginata</name>
    <dbReference type="NCBI Taxonomy" id="1093978"/>
    <lineage>
        <taxon>Eukaryota</taxon>
        <taxon>Metazoa</taxon>
        <taxon>Spiralia</taxon>
        <taxon>Lophotrochozoa</taxon>
        <taxon>Mollusca</taxon>
        <taxon>Gastropoda</taxon>
        <taxon>Heterobranchia</taxon>
        <taxon>Euthyneura</taxon>
        <taxon>Panpulmonata</taxon>
        <taxon>Sacoglossa</taxon>
        <taxon>Placobranchoidea</taxon>
        <taxon>Plakobranchidae</taxon>
        <taxon>Elysia</taxon>
    </lineage>
</organism>
<evidence type="ECO:0000256" key="10">
    <source>
        <dbReference type="ARBA" id="ARBA00023242"/>
    </source>
</evidence>
<keyword evidence="14" id="KW-1185">Reference proteome</keyword>
<evidence type="ECO:0000256" key="6">
    <source>
        <dbReference type="ARBA" id="ARBA00022801"/>
    </source>
</evidence>
<sequence>MRGAIYFQTLDSGLTGVGAIAKSWFPTMVQEVEDFYGVYLLLCLNPKFKGRTYIGYTVNPNRRIKQHNTGAHAGGAYRTSGRGPWEMVLIIHGFPNDVCGLRFEWAWQHPDKSRRLRAVTGKSKKETAFQYRWRVVCNMLRTAPWCGLGLNIRWLKQEYQLDFPDDLEPPLHMPVVYGPVVSKKVTKSQKGTSRVTPSQDPLDEGVSLTKLNSSFCAVCRLIIKAEDTALSCLRPSCLMKAHIICLAKHFLGEESKLLLPVEGKCPYCGVTLLWGELVRQRKGCHKNLSESALQIDKDRGDQVSN</sequence>
<dbReference type="Pfam" id="PF01541">
    <property type="entry name" value="GIY-YIG"/>
    <property type="match status" value="1"/>
</dbReference>
<evidence type="ECO:0000256" key="11">
    <source>
        <dbReference type="HAMAP-Rule" id="MF_03100"/>
    </source>
</evidence>
<dbReference type="GO" id="GO:0008270">
    <property type="term" value="F:zinc ion binding"/>
    <property type="evidence" value="ECO:0007669"/>
    <property type="project" value="UniProtKB-KW"/>
</dbReference>
<keyword evidence="9 11" id="KW-0234">DNA repair</keyword>
<comment type="function">
    <text evidence="11">Catalytic subunit of a heterodimeric structure-specific endonuclease that resolves DNA secondary structures generated during DNA repair and recombination. Has endonuclease activity towards branched DNA substrates, introducing single-strand cuts in duplex DNA close to junctions with ss-DNA.</text>
</comment>
<dbReference type="InterPro" id="IPR027520">
    <property type="entry name" value="Slx1"/>
</dbReference>
<evidence type="ECO:0000256" key="4">
    <source>
        <dbReference type="ARBA" id="ARBA00022763"/>
    </source>
</evidence>
<dbReference type="Gene3D" id="3.40.1440.10">
    <property type="entry name" value="GIY-YIG endonuclease"/>
    <property type="match status" value="1"/>
</dbReference>
<keyword evidence="8 11" id="KW-0233">DNA recombination</keyword>
<evidence type="ECO:0000256" key="5">
    <source>
        <dbReference type="ARBA" id="ARBA00022771"/>
    </source>
</evidence>
<evidence type="ECO:0000256" key="8">
    <source>
        <dbReference type="ARBA" id="ARBA00023172"/>
    </source>
</evidence>
<dbReference type="HAMAP" id="MF_03100">
    <property type="entry name" value="Endonuc_su_Slx1"/>
    <property type="match status" value="1"/>
</dbReference>
<dbReference type="InterPro" id="IPR035901">
    <property type="entry name" value="GIY-YIG_endonuc_sf"/>
</dbReference>
<evidence type="ECO:0000256" key="3">
    <source>
        <dbReference type="ARBA" id="ARBA00022759"/>
    </source>
</evidence>
<comment type="subunit">
    <text evidence="11">Forms a heterodimer with a member of the SLX4 family.</text>
</comment>
<comment type="cofactor">
    <cofactor evidence="11">
        <name>a divalent metal cation</name>
        <dbReference type="ChEBI" id="CHEBI:60240"/>
    </cofactor>
</comment>
<comment type="subcellular location">
    <subcellularLocation>
        <location evidence="11">Nucleus</location>
    </subcellularLocation>
</comment>
<dbReference type="GO" id="GO:0033557">
    <property type="term" value="C:Slx1-Slx4 complex"/>
    <property type="evidence" value="ECO:0007669"/>
    <property type="project" value="UniProtKB-UniRule"/>
</dbReference>
<evidence type="ECO:0000313" key="14">
    <source>
        <dbReference type="Proteomes" id="UP000762676"/>
    </source>
</evidence>
<dbReference type="InterPro" id="IPR000305">
    <property type="entry name" value="GIY-YIG_endonuc"/>
</dbReference>
<dbReference type="GO" id="GO:0008821">
    <property type="term" value="F:crossover junction DNA endonuclease activity"/>
    <property type="evidence" value="ECO:0007669"/>
    <property type="project" value="TreeGrafter"/>
</dbReference>
<keyword evidence="3 11" id="KW-0255">Endonuclease</keyword>
<dbReference type="SUPFAM" id="SSF82771">
    <property type="entry name" value="GIY-YIG endonuclease"/>
    <property type="match status" value="1"/>
</dbReference>
<proteinExistence type="inferred from homology"/>
<dbReference type="EMBL" id="BMAT01011796">
    <property type="protein sequence ID" value="GFR79229.1"/>
    <property type="molecule type" value="Genomic_DNA"/>
</dbReference>
<evidence type="ECO:0000256" key="1">
    <source>
        <dbReference type="ARBA" id="ARBA00022722"/>
    </source>
</evidence>
<dbReference type="InterPro" id="IPR050381">
    <property type="entry name" value="SLX1_endonuclease"/>
</dbReference>
<accession>A0AAV4G154</accession>
<feature type="domain" description="GIY-YIG" evidence="12">
    <location>
        <begin position="34"/>
        <end position="117"/>
    </location>
</feature>
<dbReference type="Gene3D" id="3.30.40.10">
    <property type="entry name" value="Zinc/RING finger domain, C3HC4 (zinc finger)"/>
    <property type="match status" value="1"/>
</dbReference>